<keyword evidence="2" id="KW-1185">Reference proteome</keyword>
<organism evidence="1 2">
    <name type="scientific">Seiridium cardinale</name>
    <dbReference type="NCBI Taxonomy" id="138064"/>
    <lineage>
        <taxon>Eukaryota</taxon>
        <taxon>Fungi</taxon>
        <taxon>Dikarya</taxon>
        <taxon>Ascomycota</taxon>
        <taxon>Pezizomycotina</taxon>
        <taxon>Sordariomycetes</taxon>
        <taxon>Xylariomycetidae</taxon>
        <taxon>Amphisphaeriales</taxon>
        <taxon>Sporocadaceae</taxon>
        <taxon>Seiridium</taxon>
    </lineage>
</organism>
<evidence type="ECO:0000313" key="2">
    <source>
        <dbReference type="Proteomes" id="UP001465668"/>
    </source>
</evidence>
<proteinExistence type="predicted"/>
<protein>
    <submittedName>
        <fullName evidence="1">Uncharacterized protein</fullName>
    </submittedName>
</protein>
<accession>A0ABR2Y5V5</accession>
<evidence type="ECO:0000313" key="1">
    <source>
        <dbReference type="EMBL" id="KAK9781596.1"/>
    </source>
</evidence>
<dbReference type="Proteomes" id="UP001465668">
    <property type="component" value="Unassembled WGS sequence"/>
</dbReference>
<name>A0ABR2Y5V5_9PEZI</name>
<gene>
    <name evidence="1" type="ORF">SCAR479_01467</name>
</gene>
<sequence length="101" mass="11539">MFINTMNYKLNPKAQVFEPGVPWYASWMIQPAHPTTKMEDNRDEEWLDEDIHKPIAKHGDLYASVHCTKKTIINSLFEGGEKKQIKKHGGLSASRWGKGAN</sequence>
<reference evidence="1 2" key="1">
    <citation type="submission" date="2024-02" db="EMBL/GenBank/DDBJ databases">
        <title>First draft genome assembly of two strains of Seiridium cardinale.</title>
        <authorList>
            <person name="Emiliani G."/>
            <person name="Scali E."/>
        </authorList>
    </citation>
    <scope>NUCLEOTIDE SEQUENCE [LARGE SCALE GENOMIC DNA]</scope>
    <source>
        <strain evidence="1 2">BM-138-000479</strain>
    </source>
</reference>
<comment type="caution">
    <text evidence="1">The sequence shown here is derived from an EMBL/GenBank/DDBJ whole genome shotgun (WGS) entry which is preliminary data.</text>
</comment>
<dbReference type="EMBL" id="JARVKM010000003">
    <property type="protein sequence ID" value="KAK9781596.1"/>
    <property type="molecule type" value="Genomic_DNA"/>
</dbReference>